<dbReference type="EMBL" id="JACXIZ010000068">
    <property type="protein sequence ID" value="MBD2848466.1"/>
    <property type="molecule type" value="Genomic_DNA"/>
</dbReference>
<dbReference type="PIRSF" id="PIRSF000337">
    <property type="entry name" value="NTA_MOA"/>
    <property type="match status" value="1"/>
</dbReference>
<evidence type="ECO:0000313" key="8">
    <source>
        <dbReference type="EMBL" id="MBD2848466.1"/>
    </source>
</evidence>
<keyword evidence="9" id="KW-1185">Reference proteome</keyword>
<organism evidence="8 9">
    <name type="scientific">Paenibacillus sabuli</name>
    <dbReference type="NCBI Taxonomy" id="2772509"/>
    <lineage>
        <taxon>Bacteria</taxon>
        <taxon>Bacillati</taxon>
        <taxon>Bacillota</taxon>
        <taxon>Bacilli</taxon>
        <taxon>Bacillales</taxon>
        <taxon>Paenibacillaceae</taxon>
        <taxon>Paenibacillus</taxon>
    </lineage>
</organism>
<dbReference type="RefSeq" id="WP_190921564.1">
    <property type="nucleotide sequence ID" value="NZ_JACXIZ010000068.1"/>
</dbReference>
<feature type="binding site" evidence="6">
    <location>
        <position position="151"/>
    </location>
    <ligand>
        <name>FMN</name>
        <dbReference type="ChEBI" id="CHEBI:58210"/>
    </ligand>
</feature>
<keyword evidence="4" id="KW-0503">Monooxygenase</keyword>
<comment type="caution">
    <text evidence="8">The sequence shown here is derived from an EMBL/GenBank/DDBJ whole genome shotgun (WGS) entry which is preliminary data.</text>
</comment>
<evidence type="ECO:0000256" key="1">
    <source>
        <dbReference type="ARBA" id="ARBA00022630"/>
    </source>
</evidence>
<dbReference type="Proteomes" id="UP000621560">
    <property type="component" value="Unassembled WGS sequence"/>
</dbReference>
<proteinExistence type="inferred from homology"/>
<evidence type="ECO:0000256" key="5">
    <source>
        <dbReference type="ARBA" id="ARBA00033748"/>
    </source>
</evidence>
<comment type="similarity">
    <text evidence="5">Belongs to the NtaA/SnaA/DszA monooxygenase family.</text>
</comment>
<dbReference type="PANTHER" id="PTHR30011">
    <property type="entry name" value="ALKANESULFONATE MONOOXYGENASE-RELATED"/>
    <property type="match status" value="1"/>
</dbReference>
<dbReference type="Pfam" id="PF00296">
    <property type="entry name" value="Bac_luciferase"/>
    <property type="match status" value="1"/>
</dbReference>
<feature type="binding site" evidence="6">
    <location>
        <position position="147"/>
    </location>
    <ligand>
        <name>FMN</name>
        <dbReference type="ChEBI" id="CHEBI:58210"/>
    </ligand>
</feature>
<feature type="binding site" evidence="6">
    <location>
        <position position="60"/>
    </location>
    <ligand>
        <name>FMN</name>
        <dbReference type="ChEBI" id="CHEBI:58210"/>
    </ligand>
</feature>
<evidence type="ECO:0000256" key="4">
    <source>
        <dbReference type="ARBA" id="ARBA00023033"/>
    </source>
</evidence>
<dbReference type="GO" id="GO:0004497">
    <property type="term" value="F:monooxygenase activity"/>
    <property type="evidence" value="ECO:0007669"/>
    <property type="project" value="UniProtKB-KW"/>
</dbReference>
<reference evidence="8" key="1">
    <citation type="submission" date="2020-09" db="EMBL/GenBank/DDBJ databases">
        <title>A novel bacterium of genus Paenibacillus, isolated from South China Sea.</title>
        <authorList>
            <person name="Huang H."/>
            <person name="Mo K."/>
            <person name="Hu Y."/>
        </authorList>
    </citation>
    <scope>NUCLEOTIDE SEQUENCE</scope>
    <source>
        <strain evidence="8">IB182496</strain>
    </source>
</reference>
<feature type="binding site" evidence="6">
    <location>
        <position position="222"/>
    </location>
    <ligand>
        <name>FMN</name>
        <dbReference type="ChEBI" id="CHEBI:58210"/>
    </ligand>
</feature>
<dbReference type="InterPro" id="IPR016215">
    <property type="entry name" value="NTA_MOA"/>
</dbReference>
<evidence type="ECO:0000256" key="6">
    <source>
        <dbReference type="PIRSR" id="PIRSR000337-1"/>
    </source>
</evidence>
<evidence type="ECO:0000256" key="2">
    <source>
        <dbReference type="ARBA" id="ARBA00022643"/>
    </source>
</evidence>
<accession>A0A927BYZ4</accession>
<keyword evidence="1 6" id="KW-0285">Flavoprotein</keyword>
<dbReference type="AlphaFoldDB" id="A0A927BYZ4"/>
<feature type="domain" description="Luciferase-like" evidence="7">
    <location>
        <begin position="25"/>
        <end position="387"/>
    </location>
</feature>
<evidence type="ECO:0000259" key="7">
    <source>
        <dbReference type="Pfam" id="PF00296"/>
    </source>
</evidence>
<gene>
    <name evidence="8" type="ORF">IDH44_25065</name>
</gene>
<dbReference type="GO" id="GO:0016705">
    <property type="term" value="F:oxidoreductase activity, acting on paired donors, with incorporation or reduction of molecular oxygen"/>
    <property type="evidence" value="ECO:0007669"/>
    <property type="project" value="InterPro"/>
</dbReference>
<dbReference type="Gene3D" id="3.20.20.30">
    <property type="entry name" value="Luciferase-like domain"/>
    <property type="match status" value="1"/>
</dbReference>
<evidence type="ECO:0000313" key="9">
    <source>
        <dbReference type="Proteomes" id="UP000621560"/>
    </source>
</evidence>
<dbReference type="NCBIfam" id="TIGR03860">
    <property type="entry name" value="FMN_nitrolo"/>
    <property type="match status" value="1"/>
</dbReference>
<evidence type="ECO:0000256" key="3">
    <source>
        <dbReference type="ARBA" id="ARBA00023002"/>
    </source>
</evidence>
<dbReference type="CDD" id="cd01095">
    <property type="entry name" value="Nitrilotriacetate_monoxgenase"/>
    <property type="match status" value="1"/>
</dbReference>
<feature type="binding site" evidence="6">
    <location>
        <position position="97"/>
    </location>
    <ligand>
        <name>FMN</name>
        <dbReference type="ChEBI" id="CHEBI:58210"/>
    </ligand>
</feature>
<sequence>MTRGKKKQLHLNLFLRNTGHHEASWRHPRSRPDGVIDVRYYQRLAQTAERGKLDSLFLADSYGLPPTMQFLVQQALEPFTLLSALAMVTSRIGLIGTASTTYNEPYHVARKFVSLDHISGGRAGWNIVTSTGNATAFNFGAEPLPDHTDRYRRADEFLAVVQALWDSWEEDAIVGDKASGLYVDPAKLHEISHAGEHFHVRGPLNLPRAPQGQPVLVQAGASETGRAFASRHAEAIFTAQNTLADGQRFYADVKGRMRKLGRDPEAAKILPGLCPIIGDTPAEAQDKERELNELTQPAYGVYRLSNLLKMDLGGYPLDGPLPYQELAHNAEINSQKARHQLYLDLARRENLTIRELILRTATSRGHYSITGTPVEIADEMERWMREGAADGFNLMPPCFPTELDAFVDKVVPELQNRDLFRTDYEGETLREHYGLERPARAAAVAGTGGRAAVSAQ</sequence>
<dbReference type="InterPro" id="IPR011251">
    <property type="entry name" value="Luciferase-like_dom"/>
</dbReference>
<protein>
    <submittedName>
        <fullName evidence="8">LLM class flavin-dependent oxidoreductase</fullName>
    </submittedName>
</protein>
<dbReference type="InterPro" id="IPR036661">
    <property type="entry name" value="Luciferase-like_sf"/>
</dbReference>
<dbReference type="InterPro" id="IPR051260">
    <property type="entry name" value="Diverse_substr_monoxygenases"/>
</dbReference>
<keyword evidence="2 6" id="KW-0288">FMN</keyword>
<dbReference type="PANTHER" id="PTHR30011:SF16">
    <property type="entry name" value="C2H2 FINGER DOMAIN TRANSCRIPTION FACTOR (EUROFUNG)-RELATED"/>
    <property type="match status" value="1"/>
</dbReference>
<dbReference type="SUPFAM" id="SSF51679">
    <property type="entry name" value="Bacterial luciferase-like"/>
    <property type="match status" value="1"/>
</dbReference>
<name>A0A927BYZ4_9BACL</name>
<keyword evidence="3" id="KW-0560">Oxidoreductase</keyword>